<feature type="chain" id="PRO_5020325468" description="TIGR03067 domain-containing protein" evidence="1">
    <location>
        <begin position="25"/>
        <end position="160"/>
    </location>
</feature>
<name>A0A4P6I0R5_9BACT</name>
<protein>
    <recommendedName>
        <fullName evidence="4">TIGR03067 domain-containing protein</fullName>
    </recommendedName>
</protein>
<organism evidence="2 3">
    <name type="scientific">Solidesulfovibrio carbinolicus</name>
    <dbReference type="NCBI Taxonomy" id="296842"/>
    <lineage>
        <taxon>Bacteria</taxon>
        <taxon>Pseudomonadati</taxon>
        <taxon>Thermodesulfobacteriota</taxon>
        <taxon>Desulfovibrionia</taxon>
        <taxon>Desulfovibrionales</taxon>
        <taxon>Desulfovibrionaceae</taxon>
        <taxon>Solidesulfovibrio</taxon>
    </lineage>
</organism>
<gene>
    <name evidence="2" type="ORF">C3Y92_08915</name>
</gene>
<dbReference type="RefSeq" id="WP_129351835.1">
    <property type="nucleotide sequence ID" value="NZ_CP026538.1"/>
</dbReference>
<dbReference type="OrthoDB" id="5457380at2"/>
<dbReference type="EMBL" id="CP026538">
    <property type="protein sequence ID" value="QAZ67339.1"/>
    <property type="molecule type" value="Genomic_DNA"/>
</dbReference>
<dbReference type="AlphaFoldDB" id="A0A4P6I0R5"/>
<accession>A0A4P6I0R5</accession>
<evidence type="ECO:0008006" key="4">
    <source>
        <dbReference type="Google" id="ProtNLM"/>
    </source>
</evidence>
<proteinExistence type="predicted"/>
<dbReference type="KEGG" id="dcb:C3Y92_08915"/>
<evidence type="ECO:0000256" key="1">
    <source>
        <dbReference type="SAM" id="SignalP"/>
    </source>
</evidence>
<sequence length="160" mass="16645">MNRVFALALAVLLGTLLAAGPALAQEAKAKKEKTIPHLVGVWKGTSEGVAMGALGHVDAAAAPTFVKVDWTLTIDKQEGRAFYGTKASSRGKETVVGVVDGAQVALADDDGTYVGKLTSPNRLIVRYLEAGKASKVASITLYVRERDPEAGQTPSAAPAQ</sequence>
<keyword evidence="1" id="KW-0732">Signal</keyword>
<evidence type="ECO:0000313" key="2">
    <source>
        <dbReference type="EMBL" id="QAZ67339.1"/>
    </source>
</evidence>
<reference evidence="2 3" key="1">
    <citation type="submission" date="2018-02" db="EMBL/GenBank/DDBJ databases">
        <title>Genome sequence of Desulfovibrio carbinolicus DSM 3852.</title>
        <authorList>
            <person name="Wilbanks E."/>
            <person name="Skennerton C.T."/>
            <person name="Orphan V.J."/>
        </authorList>
    </citation>
    <scope>NUCLEOTIDE SEQUENCE [LARGE SCALE GENOMIC DNA]</scope>
    <source>
        <strain evidence="2 3">DSM 3852</strain>
    </source>
</reference>
<dbReference type="Proteomes" id="UP000293296">
    <property type="component" value="Chromosome"/>
</dbReference>
<evidence type="ECO:0000313" key="3">
    <source>
        <dbReference type="Proteomes" id="UP000293296"/>
    </source>
</evidence>
<feature type="signal peptide" evidence="1">
    <location>
        <begin position="1"/>
        <end position="24"/>
    </location>
</feature>
<keyword evidence="3" id="KW-1185">Reference proteome</keyword>